<dbReference type="InterPro" id="IPR043128">
    <property type="entry name" value="Rev_trsase/Diguanyl_cyclase"/>
</dbReference>
<dbReference type="EMBL" id="BMYV01000001">
    <property type="protein sequence ID" value="GGX58884.1"/>
    <property type="molecule type" value="Genomic_DNA"/>
</dbReference>
<dbReference type="InterPro" id="IPR011006">
    <property type="entry name" value="CheY-like_superfamily"/>
</dbReference>
<evidence type="ECO:0000256" key="2">
    <source>
        <dbReference type="PROSITE-ProRule" id="PRU00169"/>
    </source>
</evidence>
<dbReference type="InterPro" id="IPR000160">
    <property type="entry name" value="GGDEF_dom"/>
</dbReference>
<dbReference type="Proteomes" id="UP000600865">
    <property type="component" value="Unassembled WGS sequence"/>
</dbReference>
<evidence type="ECO:0000256" key="1">
    <source>
        <dbReference type="ARBA" id="ARBA00022553"/>
    </source>
</evidence>
<dbReference type="RefSeq" id="WP_189580972.1">
    <property type="nucleotide sequence ID" value="NZ_BMYV01000001.1"/>
</dbReference>
<dbReference type="PANTHER" id="PTHR44591">
    <property type="entry name" value="STRESS RESPONSE REGULATOR PROTEIN 1"/>
    <property type="match status" value="1"/>
</dbReference>
<dbReference type="InterPro" id="IPR050595">
    <property type="entry name" value="Bact_response_regulator"/>
</dbReference>
<dbReference type="Pfam" id="PF00990">
    <property type="entry name" value="GGDEF"/>
    <property type="match status" value="1"/>
</dbReference>
<comment type="caution">
    <text evidence="2">Lacks conserved residue(s) required for the propagation of feature annotation.</text>
</comment>
<sequence>MLIVSDHPTESRAVASNLRRLDLDVQLALFDGKTLSAIPTQAPDAVLCHLTDYAERGPQLAKVVRSHFSPVPMPVIGAMSRPSENSSVEFDTTLFSPMHPSQIANRVNGMIRLGAMESEIGRRLATLSETFNFHPDLGDMTPNRRFRVLFIGKASPAFMVIINALQDKGVDVVAAFTSFSAFDYLHGEPFDAVVMNALEQTEPAFSISEAMRRNSRLFHTPTLFLTDKKTFESHDAAYAKGAHDIIEVDADPQEISGRILELANYHRVHEQLKTDFSALTTGIARDSSDTAFSREFMEAHVPRLLADAKTAGVPLTLMALRLVSNSDSPVETRDVADVAQKVAALLGNLVRMQDVVSRWNAETFILAFYNTNRTEAEVILNRIEALFESSIFEEDLSCEEKSAFKLEICINQIDSETVPARDILNDIAAKIGQ</sequence>
<dbReference type="Gene3D" id="3.40.50.2300">
    <property type="match status" value="1"/>
</dbReference>
<reference evidence="4 5" key="1">
    <citation type="journal article" date="2014" name="Int. J. Syst. Evol. Microbiol.">
        <title>Complete genome sequence of Corynebacterium casei LMG S-19264T (=DSM 44701T), isolated from a smear-ripened cheese.</title>
        <authorList>
            <consortium name="US DOE Joint Genome Institute (JGI-PGF)"/>
            <person name="Walter F."/>
            <person name="Albersmeier A."/>
            <person name="Kalinowski J."/>
            <person name="Ruckert C."/>
        </authorList>
    </citation>
    <scope>NUCLEOTIDE SEQUENCE [LARGE SCALE GENOMIC DNA]</scope>
    <source>
        <strain evidence="4 5">KCTC 23968</strain>
    </source>
</reference>
<dbReference type="SUPFAM" id="SSF52172">
    <property type="entry name" value="CheY-like"/>
    <property type="match status" value="2"/>
</dbReference>
<dbReference type="PANTHER" id="PTHR44591:SF3">
    <property type="entry name" value="RESPONSE REGULATORY DOMAIN-CONTAINING PROTEIN"/>
    <property type="match status" value="1"/>
</dbReference>
<dbReference type="AlphaFoldDB" id="A0A918KED9"/>
<organism evidence="4 5">
    <name type="scientific">Litorimonas cladophorae</name>
    <dbReference type="NCBI Taxonomy" id="1220491"/>
    <lineage>
        <taxon>Bacteria</taxon>
        <taxon>Pseudomonadati</taxon>
        <taxon>Pseudomonadota</taxon>
        <taxon>Alphaproteobacteria</taxon>
        <taxon>Maricaulales</taxon>
        <taxon>Robiginitomaculaceae</taxon>
    </lineage>
</organism>
<keyword evidence="1" id="KW-0597">Phosphoprotein</keyword>
<evidence type="ECO:0000313" key="5">
    <source>
        <dbReference type="Proteomes" id="UP000600865"/>
    </source>
</evidence>
<dbReference type="Gene3D" id="3.30.70.270">
    <property type="match status" value="1"/>
</dbReference>
<dbReference type="GO" id="GO:0000160">
    <property type="term" value="P:phosphorelay signal transduction system"/>
    <property type="evidence" value="ECO:0007669"/>
    <property type="project" value="InterPro"/>
</dbReference>
<keyword evidence="5" id="KW-1185">Reference proteome</keyword>
<dbReference type="PROSITE" id="PS50110">
    <property type="entry name" value="RESPONSE_REGULATORY"/>
    <property type="match status" value="1"/>
</dbReference>
<accession>A0A918KED9</accession>
<protein>
    <submittedName>
        <fullName evidence="4">GGDEF domain-containing protein</fullName>
    </submittedName>
</protein>
<dbReference type="InterPro" id="IPR029787">
    <property type="entry name" value="Nucleotide_cyclase"/>
</dbReference>
<dbReference type="InterPro" id="IPR001789">
    <property type="entry name" value="Sig_transdc_resp-reg_receiver"/>
</dbReference>
<dbReference type="SUPFAM" id="SSF55073">
    <property type="entry name" value="Nucleotide cyclase"/>
    <property type="match status" value="1"/>
</dbReference>
<name>A0A918KED9_9PROT</name>
<evidence type="ECO:0000313" key="4">
    <source>
        <dbReference type="EMBL" id="GGX58884.1"/>
    </source>
</evidence>
<evidence type="ECO:0000259" key="3">
    <source>
        <dbReference type="PROSITE" id="PS50110"/>
    </source>
</evidence>
<feature type="domain" description="Response regulatory" evidence="3">
    <location>
        <begin position="147"/>
        <end position="263"/>
    </location>
</feature>
<proteinExistence type="predicted"/>
<gene>
    <name evidence="4" type="primary">popA</name>
    <name evidence="4" type="ORF">GCM10011309_05400</name>
</gene>
<comment type="caution">
    <text evidence="4">The sequence shown here is derived from an EMBL/GenBank/DDBJ whole genome shotgun (WGS) entry which is preliminary data.</text>
</comment>